<gene>
    <name evidence="2" type="ORF">IV55_GL000435</name>
</gene>
<dbReference type="CDD" id="cd02947">
    <property type="entry name" value="TRX_family"/>
    <property type="match status" value="1"/>
</dbReference>
<dbReference type="Pfam" id="PF00085">
    <property type="entry name" value="Thioredoxin"/>
    <property type="match status" value="1"/>
</dbReference>
<dbReference type="PANTHER" id="PTHR10438">
    <property type="entry name" value="THIOREDOXIN"/>
    <property type="match status" value="1"/>
</dbReference>
<dbReference type="SUPFAM" id="SSF52833">
    <property type="entry name" value="Thioredoxin-like"/>
    <property type="match status" value="1"/>
</dbReference>
<evidence type="ECO:0000313" key="2">
    <source>
        <dbReference type="EMBL" id="KRN94892.1"/>
    </source>
</evidence>
<feature type="domain" description="Thioredoxin" evidence="1">
    <location>
        <begin position="1"/>
        <end position="110"/>
    </location>
</feature>
<dbReference type="InterPro" id="IPR036249">
    <property type="entry name" value="Thioredoxin-like_sf"/>
</dbReference>
<accession>A0A0R2L636</accession>
<proteinExistence type="predicted"/>
<organism evidence="2 3">
    <name type="scientific">Furfurilactobacillus siliginis</name>
    <dbReference type="NCBI Taxonomy" id="348151"/>
    <lineage>
        <taxon>Bacteria</taxon>
        <taxon>Bacillati</taxon>
        <taxon>Bacillota</taxon>
        <taxon>Bacilli</taxon>
        <taxon>Lactobacillales</taxon>
        <taxon>Lactobacillaceae</taxon>
        <taxon>Furfurilactobacillus</taxon>
    </lineage>
</organism>
<evidence type="ECO:0000259" key="1">
    <source>
        <dbReference type="PROSITE" id="PS51352"/>
    </source>
</evidence>
<dbReference type="PATRIC" id="fig|348151.3.peg.442"/>
<dbReference type="EMBL" id="JQCB01000012">
    <property type="protein sequence ID" value="KRN94892.1"/>
    <property type="molecule type" value="Genomic_DNA"/>
</dbReference>
<evidence type="ECO:0000313" key="3">
    <source>
        <dbReference type="Proteomes" id="UP000051139"/>
    </source>
</evidence>
<sequence>MVMTPIENLSNAELDDIIKQDGKVMLYFSATWCPDCAFIKPVLPQIESKYDQYQWVHVDRDANIDFAQEMGVMGIPSFVAFENGSEIGRFANADRKTRQEVESFIDKLEAQPA</sequence>
<dbReference type="STRING" id="348151.IV55_GL000435"/>
<dbReference type="AlphaFoldDB" id="A0A0R2L636"/>
<protein>
    <recommendedName>
        <fullName evidence="1">Thioredoxin domain-containing protein</fullName>
    </recommendedName>
</protein>
<dbReference type="Gene3D" id="3.40.30.10">
    <property type="entry name" value="Glutaredoxin"/>
    <property type="match status" value="1"/>
</dbReference>
<dbReference type="Proteomes" id="UP000051139">
    <property type="component" value="Unassembled WGS sequence"/>
</dbReference>
<dbReference type="PANTHER" id="PTHR10438:SF468">
    <property type="entry name" value="THIOREDOXIN-1-RELATED"/>
    <property type="match status" value="1"/>
</dbReference>
<dbReference type="InterPro" id="IPR050620">
    <property type="entry name" value="Thioredoxin_H-type-like"/>
</dbReference>
<dbReference type="PROSITE" id="PS51352">
    <property type="entry name" value="THIOREDOXIN_2"/>
    <property type="match status" value="1"/>
</dbReference>
<dbReference type="InterPro" id="IPR013766">
    <property type="entry name" value="Thioredoxin_domain"/>
</dbReference>
<reference evidence="2 3" key="1">
    <citation type="journal article" date="2015" name="Genome Announc.">
        <title>Expanding the biotechnology potential of lactobacilli through comparative genomics of 213 strains and associated genera.</title>
        <authorList>
            <person name="Sun Z."/>
            <person name="Harris H.M."/>
            <person name="McCann A."/>
            <person name="Guo C."/>
            <person name="Argimon S."/>
            <person name="Zhang W."/>
            <person name="Yang X."/>
            <person name="Jeffery I.B."/>
            <person name="Cooney J.C."/>
            <person name="Kagawa T.F."/>
            <person name="Liu W."/>
            <person name="Song Y."/>
            <person name="Salvetti E."/>
            <person name="Wrobel A."/>
            <person name="Rasinkangas P."/>
            <person name="Parkhill J."/>
            <person name="Rea M.C."/>
            <person name="O'Sullivan O."/>
            <person name="Ritari J."/>
            <person name="Douillard F.P."/>
            <person name="Paul Ross R."/>
            <person name="Yang R."/>
            <person name="Briner A.E."/>
            <person name="Felis G.E."/>
            <person name="de Vos W.M."/>
            <person name="Barrangou R."/>
            <person name="Klaenhammer T.R."/>
            <person name="Caufield P.W."/>
            <person name="Cui Y."/>
            <person name="Zhang H."/>
            <person name="O'Toole P.W."/>
        </authorList>
    </citation>
    <scope>NUCLEOTIDE SEQUENCE [LARGE SCALE GENOMIC DNA]</scope>
    <source>
        <strain evidence="2 3">DSM 22696</strain>
    </source>
</reference>
<keyword evidence="3" id="KW-1185">Reference proteome</keyword>
<name>A0A0R2L636_9LACO</name>
<comment type="caution">
    <text evidence="2">The sequence shown here is derived from an EMBL/GenBank/DDBJ whole genome shotgun (WGS) entry which is preliminary data.</text>
</comment>